<evidence type="ECO:0000313" key="2">
    <source>
        <dbReference type="Proteomes" id="UP001497535"/>
    </source>
</evidence>
<sequence>MAAIIGNKSSPNIIVLFLKFKCISSFSSIKSVPITKPPGHALSSEIKNGHLIFDSPITTVAIAEPKNEIGVEFAAQAKGTSPGLIFNPHFIATDFPQ</sequence>
<proteinExistence type="predicted"/>
<reference evidence="1" key="1">
    <citation type="submission" date="2023-11" db="EMBL/GenBank/DDBJ databases">
        <authorList>
            <person name="Poullet M."/>
        </authorList>
    </citation>
    <scope>NUCLEOTIDE SEQUENCE</scope>
    <source>
        <strain evidence="1">E1834</strain>
    </source>
</reference>
<dbReference type="Proteomes" id="UP001497535">
    <property type="component" value="Unassembled WGS sequence"/>
</dbReference>
<accession>A0ACB0ZS58</accession>
<organism evidence="1 2">
    <name type="scientific">Meloidogyne enterolobii</name>
    <name type="common">Root-knot nematode worm</name>
    <name type="synonym">Meloidogyne mayaguensis</name>
    <dbReference type="NCBI Taxonomy" id="390850"/>
    <lineage>
        <taxon>Eukaryota</taxon>
        <taxon>Metazoa</taxon>
        <taxon>Ecdysozoa</taxon>
        <taxon>Nematoda</taxon>
        <taxon>Chromadorea</taxon>
        <taxon>Rhabditida</taxon>
        <taxon>Tylenchina</taxon>
        <taxon>Tylenchomorpha</taxon>
        <taxon>Tylenchoidea</taxon>
        <taxon>Meloidogynidae</taxon>
        <taxon>Meloidogyninae</taxon>
        <taxon>Meloidogyne</taxon>
    </lineage>
</organism>
<name>A0ACB0ZS58_MELEN</name>
<evidence type="ECO:0000313" key="1">
    <source>
        <dbReference type="EMBL" id="CAK5080845.1"/>
    </source>
</evidence>
<protein>
    <submittedName>
        <fullName evidence="1">Uncharacterized protein</fullName>
    </submittedName>
</protein>
<dbReference type="EMBL" id="CAVMJV010000042">
    <property type="protein sequence ID" value="CAK5080845.1"/>
    <property type="molecule type" value="Genomic_DNA"/>
</dbReference>
<keyword evidence="2" id="KW-1185">Reference proteome</keyword>
<gene>
    <name evidence="1" type="ORF">MENTE1834_LOCUS28043</name>
</gene>
<comment type="caution">
    <text evidence="1">The sequence shown here is derived from an EMBL/GenBank/DDBJ whole genome shotgun (WGS) entry which is preliminary data.</text>
</comment>